<feature type="domain" description="G-protein coupled receptors family 1 profile" evidence="9">
    <location>
        <begin position="27"/>
        <end position="337"/>
    </location>
</feature>
<dbReference type="PROSITE" id="PS50262">
    <property type="entry name" value="G_PROTEIN_RECEP_F1_2"/>
    <property type="match status" value="1"/>
</dbReference>
<keyword evidence="11" id="KW-1185">Reference proteome</keyword>
<evidence type="ECO:0000313" key="10">
    <source>
        <dbReference type="EMBL" id="KAH3779872.1"/>
    </source>
</evidence>
<keyword evidence="4" id="KW-0297">G-protein coupled receptor</keyword>
<evidence type="ECO:0000313" key="11">
    <source>
        <dbReference type="Proteomes" id="UP000828390"/>
    </source>
</evidence>
<dbReference type="GO" id="GO:0004930">
    <property type="term" value="F:G protein-coupled receptor activity"/>
    <property type="evidence" value="ECO:0007669"/>
    <property type="project" value="UniProtKB-KW"/>
</dbReference>
<reference evidence="10" key="2">
    <citation type="submission" date="2020-11" db="EMBL/GenBank/DDBJ databases">
        <authorList>
            <person name="McCartney M.A."/>
            <person name="Auch B."/>
            <person name="Kono T."/>
            <person name="Mallez S."/>
            <person name="Becker A."/>
            <person name="Gohl D.M."/>
            <person name="Silverstein K.A.T."/>
            <person name="Koren S."/>
            <person name="Bechman K.B."/>
            <person name="Herman A."/>
            <person name="Abrahante J.E."/>
            <person name="Garbe J."/>
        </authorList>
    </citation>
    <scope>NUCLEOTIDE SEQUENCE</scope>
    <source>
        <strain evidence="10">Duluth1</strain>
        <tissue evidence="10">Whole animal</tissue>
    </source>
</reference>
<gene>
    <name evidence="10" type="ORF">DPMN_157680</name>
</gene>
<evidence type="ECO:0000256" key="2">
    <source>
        <dbReference type="ARBA" id="ARBA00022692"/>
    </source>
</evidence>
<feature type="transmembrane region" description="Helical" evidence="8">
    <location>
        <begin position="16"/>
        <end position="37"/>
    </location>
</feature>
<evidence type="ECO:0000256" key="1">
    <source>
        <dbReference type="ARBA" id="ARBA00004141"/>
    </source>
</evidence>
<dbReference type="InterPro" id="IPR000276">
    <property type="entry name" value="GPCR_Rhodpsn"/>
</dbReference>
<feature type="transmembrane region" description="Helical" evidence="8">
    <location>
        <begin position="279"/>
        <end position="300"/>
    </location>
</feature>
<evidence type="ECO:0000256" key="6">
    <source>
        <dbReference type="ARBA" id="ARBA00023170"/>
    </source>
</evidence>
<evidence type="ECO:0000256" key="5">
    <source>
        <dbReference type="ARBA" id="ARBA00023136"/>
    </source>
</evidence>
<keyword evidence="7" id="KW-0807">Transducer</keyword>
<dbReference type="InterPro" id="IPR017452">
    <property type="entry name" value="GPCR_Rhodpsn_7TM"/>
</dbReference>
<evidence type="ECO:0000259" key="9">
    <source>
        <dbReference type="PROSITE" id="PS50262"/>
    </source>
</evidence>
<comment type="caution">
    <text evidence="10">The sequence shown here is derived from an EMBL/GenBank/DDBJ whole genome shotgun (WGS) entry which is preliminary data.</text>
</comment>
<dbReference type="Proteomes" id="UP000828390">
    <property type="component" value="Unassembled WGS sequence"/>
</dbReference>
<evidence type="ECO:0000256" key="8">
    <source>
        <dbReference type="SAM" id="Phobius"/>
    </source>
</evidence>
<dbReference type="CDD" id="cd00637">
    <property type="entry name" value="7tm_classA_rhodopsin-like"/>
    <property type="match status" value="1"/>
</dbReference>
<dbReference type="PANTHER" id="PTHR24238">
    <property type="entry name" value="G-PROTEIN COUPLED RECEPTOR"/>
    <property type="match status" value="1"/>
</dbReference>
<evidence type="ECO:0000256" key="4">
    <source>
        <dbReference type="ARBA" id="ARBA00023040"/>
    </source>
</evidence>
<dbReference type="Pfam" id="PF00001">
    <property type="entry name" value="7tm_1"/>
    <property type="match status" value="1"/>
</dbReference>
<evidence type="ECO:0000256" key="3">
    <source>
        <dbReference type="ARBA" id="ARBA00022989"/>
    </source>
</evidence>
<dbReference type="EMBL" id="JAIWYP010000008">
    <property type="protein sequence ID" value="KAH3779872.1"/>
    <property type="molecule type" value="Genomic_DNA"/>
</dbReference>
<organism evidence="10 11">
    <name type="scientific">Dreissena polymorpha</name>
    <name type="common">Zebra mussel</name>
    <name type="synonym">Mytilus polymorpha</name>
    <dbReference type="NCBI Taxonomy" id="45954"/>
    <lineage>
        <taxon>Eukaryota</taxon>
        <taxon>Metazoa</taxon>
        <taxon>Spiralia</taxon>
        <taxon>Lophotrochozoa</taxon>
        <taxon>Mollusca</taxon>
        <taxon>Bivalvia</taxon>
        <taxon>Autobranchia</taxon>
        <taxon>Heteroconchia</taxon>
        <taxon>Euheterodonta</taxon>
        <taxon>Imparidentia</taxon>
        <taxon>Neoheterodontei</taxon>
        <taxon>Myida</taxon>
        <taxon>Dreissenoidea</taxon>
        <taxon>Dreissenidae</taxon>
        <taxon>Dreissena</taxon>
    </lineage>
</organism>
<keyword evidence="3 8" id="KW-1133">Transmembrane helix</keyword>
<dbReference type="GO" id="GO:0016020">
    <property type="term" value="C:membrane"/>
    <property type="evidence" value="ECO:0007669"/>
    <property type="project" value="UniProtKB-SubCell"/>
</dbReference>
<name>A0A9D4IP29_DREPO</name>
<evidence type="ECO:0000256" key="7">
    <source>
        <dbReference type="ARBA" id="ARBA00023224"/>
    </source>
</evidence>
<feature type="transmembrane region" description="Helical" evidence="8">
    <location>
        <begin position="320"/>
        <end position="340"/>
    </location>
</feature>
<feature type="transmembrane region" description="Helical" evidence="8">
    <location>
        <begin position="49"/>
        <end position="74"/>
    </location>
</feature>
<protein>
    <recommendedName>
        <fullName evidence="9">G-protein coupled receptors family 1 profile domain-containing protein</fullName>
    </recommendedName>
</protein>
<keyword evidence="5 8" id="KW-0472">Membrane</keyword>
<keyword evidence="6" id="KW-0675">Receptor</keyword>
<feature type="transmembrane region" description="Helical" evidence="8">
    <location>
        <begin position="186"/>
        <end position="206"/>
    </location>
</feature>
<reference evidence="10" key="1">
    <citation type="journal article" date="2019" name="bioRxiv">
        <title>The Genome of the Zebra Mussel, Dreissena polymorpha: A Resource for Invasive Species Research.</title>
        <authorList>
            <person name="McCartney M.A."/>
            <person name="Auch B."/>
            <person name="Kono T."/>
            <person name="Mallez S."/>
            <person name="Zhang Y."/>
            <person name="Obille A."/>
            <person name="Becker A."/>
            <person name="Abrahante J.E."/>
            <person name="Garbe J."/>
            <person name="Badalamenti J.P."/>
            <person name="Herman A."/>
            <person name="Mangelson H."/>
            <person name="Liachko I."/>
            <person name="Sullivan S."/>
            <person name="Sone E.D."/>
            <person name="Koren S."/>
            <person name="Silverstein K.A.T."/>
            <person name="Beckman K.B."/>
            <person name="Gohl D.M."/>
        </authorList>
    </citation>
    <scope>NUCLEOTIDE SEQUENCE</scope>
    <source>
        <strain evidence="10">Duluth1</strain>
        <tissue evidence="10">Whole animal</tissue>
    </source>
</reference>
<comment type="subcellular location">
    <subcellularLocation>
        <location evidence="1">Membrane</location>
        <topology evidence="1">Multi-pass membrane protein</topology>
    </subcellularLocation>
</comment>
<dbReference type="AlphaFoldDB" id="A0A9D4IP29"/>
<accession>A0A9D4IP29</accession>
<dbReference type="SUPFAM" id="SSF81321">
    <property type="entry name" value="Family A G protein-coupled receptor-like"/>
    <property type="match status" value="1"/>
</dbReference>
<feature type="transmembrane region" description="Helical" evidence="8">
    <location>
        <begin position="129"/>
        <end position="151"/>
    </location>
</feature>
<keyword evidence="2 8" id="KW-0812">Transmembrane</keyword>
<sequence length="366" mass="40832">MVIQHYDTIMPSDVPVIAVVISVCFTGFLCNIVAFNFYKQSPSLSKSIFLLKAISLIDLVTCLCLPFKTSLLFASSTFTSDISCKLLMYSSNACLGSSSFVFSLIGVDRFLTVHSGPSKVKLTLRSTKYLTIGSVLGACVFAIPDLLAAGIRTYKCTIQQTTNMTSTCHSCHDSAKHSELAQIHRLIKVTFVFVSSVTLIIMYALIARKLKKSTVTSRSMNISTLPSSNDVSLSNILDVQQQNGFSTDSNDQFKENKSCMFPITQKRQTSHMRSLSQRITLMAFLMTIVSLLSIVPYFVIKYASYTNGIEYLNEYPLWLKLLYHTYVLGSCLNPFIIGYCNTQFRDYVKGILCCICLKQKIPQALE</sequence>
<dbReference type="Gene3D" id="1.20.1070.10">
    <property type="entry name" value="Rhodopsin 7-helix transmembrane proteins"/>
    <property type="match status" value="1"/>
</dbReference>
<dbReference type="PANTHER" id="PTHR24238:SF47">
    <property type="entry name" value="ECDYSTEROIDS_DOPAMINE RECEPTOR-RELATED"/>
    <property type="match status" value="1"/>
</dbReference>
<proteinExistence type="predicted"/>
<feature type="transmembrane region" description="Helical" evidence="8">
    <location>
        <begin position="86"/>
        <end position="108"/>
    </location>
</feature>